<proteinExistence type="predicted"/>
<gene>
    <name evidence="5" type="ORF">CRENPOLYSF1_330070</name>
</gene>
<dbReference type="PRINTS" id="PR00038">
    <property type="entry name" value="HTHLUXR"/>
</dbReference>
<dbReference type="InterPro" id="IPR016032">
    <property type="entry name" value="Sig_transdc_resp-reg_C-effctor"/>
</dbReference>
<protein>
    <submittedName>
        <fullName evidence="5">Response regulator</fullName>
    </submittedName>
</protein>
<dbReference type="Proteomes" id="UP000195667">
    <property type="component" value="Unassembled WGS sequence"/>
</dbReference>
<accession>A0A1R4H991</accession>
<dbReference type="PROSITE" id="PS50043">
    <property type="entry name" value="HTH_LUXR_2"/>
    <property type="match status" value="1"/>
</dbReference>
<dbReference type="InterPro" id="IPR036388">
    <property type="entry name" value="WH-like_DNA-bd_sf"/>
</dbReference>
<dbReference type="OrthoDB" id="7053960at2"/>
<dbReference type="SUPFAM" id="SSF46894">
    <property type="entry name" value="C-terminal effector domain of the bipartite response regulators"/>
    <property type="match status" value="1"/>
</dbReference>
<dbReference type="SMART" id="SM00421">
    <property type="entry name" value="HTH_LUXR"/>
    <property type="match status" value="1"/>
</dbReference>
<dbReference type="AlphaFoldDB" id="A0A1R4H991"/>
<dbReference type="GO" id="GO:0003677">
    <property type="term" value="F:DNA binding"/>
    <property type="evidence" value="ECO:0007669"/>
    <property type="project" value="UniProtKB-KW"/>
</dbReference>
<dbReference type="InterPro" id="IPR000792">
    <property type="entry name" value="Tscrpt_reg_LuxR_C"/>
</dbReference>
<evidence type="ECO:0000256" key="2">
    <source>
        <dbReference type="ARBA" id="ARBA00023125"/>
    </source>
</evidence>
<dbReference type="CDD" id="cd06170">
    <property type="entry name" value="LuxR_C_like"/>
    <property type="match status" value="1"/>
</dbReference>
<feature type="domain" description="HTH luxR-type" evidence="4">
    <location>
        <begin position="293"/>
        <end position="358"/>
    </location>
</feature>
<keyword evidence="2" id="KW-0238">DNA-binding</keyword>
<evidence type="ECO:0000256" key="3">
    <source>
        <dbReference type="ARBA" id="ARBA00023163"/>
    </source>
</evidence>
<keyword evidence="3" id="KW-0804">Transcription</keyword>
<evidence type="ECO:0000256" key="1">
    <source>
        <dbReference type="ARBA" id="ARBA00023015"/>
    </source>
</evidence>
<dbReference type="PANTHER" id="PTHR44688">
    <property type="entry name" value="DNA-BINDING TRANSCRIPTIONAL ACTIVATOR DEVR_DOSR"/>
    <property type="match status" value="1"/>
</dbReference>
<organism evidence="5 6">
    <name type="scientific">Crenothrix polyspora</name>
    <dbReference type="NCBI Taxonomy" id="360316"/>
    <lineage>
        <taxon>Bacteria</taxon>
        <taxon>Pseudomonadati</taxon>
        <taxon>Pseudomonadota</taxon>
        <taxon>Gammaproteobacteria</taxon>
        <taxon>Methylococcales</taxon>
        <taxon>Crenotrichaceae</taxon>
        <taxon>Crenothrix</taxon>
    </lineage>
</organism>
<keyword evidence="6" id="KW-1185">Reference proteome</keyword>
<evidence type="ECO:0000313" key="6">
    <source>
        <dbReference type="Proteomes" id="UP000195667"/>
    </source>
</evidence>
<keyword evidence="1" id="KW-0805">Transcription regulation</keyword>
<sequence length="370" mass="41913">MKHAKSIAYLRQLCCSGLSKEVVIPEFLRAIQAVIPSGSNTFSGWNESIIPTYFILENAIADLDASELIPVIISAFFTPERTNSFVGWFITHPTLTDSKILDRNFYKTDFYNLIFRPYDQHHSLLTLVWINGKPVGTINLFRPRHQKPFNTREQNLMPQLLPYISHALQAPDDKSIQYSETGSSGLMIMTVQGQIELMSYQAKNLLALACHPTLTANGRSEEAEMLAKLAQLCRNLDTIFQGKHAAPPSWSYTNSRGRFIFCAHWLNKQNNEPGGFIGMTIEHQEPLTLKILRALQALPLSTMQKEVALLLAQGFSNEKIGEHLHIKNTTVKDHLNKIFIKLDIHHREELLPKLLVLEKQCVDVAISIVK</sequence>
<dbReference type="GO" id="GO:0006355">
    <property type="term" value="P:regulation of DNA-templated transcription"/>
    <property type="evidence" value="ECO:0007669"/>
    <property type="project" value="InterPro"/>
</dbReference>
<dbReference type="EMBL" id="FUKI01000108">
    <property type="protein sequence ID" value="SJM92805.1"/>
    <property type="molecule type" value="Genomic_DNA"/>
</dbReference>
<evidence type="ECO:0000259" key="4">
    <source>
        <dbReference type="PROSITE" id="PS50043"/>
    </source>
</evidence>
<dbReference type="RefSeq" id="WP_087143553.1">
    <property type="nucleotide sequence ID" value="NZ_FUKI01000108.1"/>
</dbReference>
<evidence type="ECO:0000313" key="5">
    <source>
        <dbReference type="EMBL" id="SJM92805.1"/>
    </source>
</evidence>
<name>A0A1R4H991_9GAMM</name>
<dbReference type="PANTHER" id="PTHR44688:SF16">
    <property type="entry name" value="DNA-BINDING TRANSCRIPTIONAL ACTIVATOR DEVR_DOSR"/>
    <property type="match status" value="1"/>
</dbReference>
<dbReference type="Pfam" id="PF00196">
    <property type="entry name" value="GerE"/>
    <property type="match status" value="1"/>
</dbReference>
<dbReference type="Gene3D" id="1.10.10.10">
    <property type="entry name" value="Winged helix-like DNA-binding domain superfamily/Winged helix DNA-binding domain"/>
    <property type="match status" value="1"/>
</dbReference>
<reference evidence="6" key="1">
    <citation type="submission" date="2017-02" db="EMBL/GenBank/DDBJ databases">
        <authorList>
            <person name="Daims H."/>
        </authorList>
    </citation>
    <scope>NUCLEOTIDE SEQUENCE [LARGE SCALE GENOMIC DNA]</scope>
</reference>